<organism evidence="6">
    <name type="scientific">marine metagenome</name>
    <dbReference type="NCBI Taxonomy" id="408172"/>
    <lineage>
        <taxon>unclassified sequences</taxon>
        <taxon>metagenomes</taxon>
        <taxon>ecological metagenomes</taxon>
    </lineage>
</organism>
<dbReference type="GO" id="GO:0004671">
    <property type="term" value="F:protein C-terminal S-isoprenylcysteine carboxyl O-methyltransferase activity"/>
    <property type="evidence" value="ECO:0007669"/>
    <property type="project" value="InterPro"/>
</dbReference>
<gene>
    <name evidence="6" type="ORF">METZ01_LOCUS340297</name>
</gene>
<dbReference type="Gene3D" id="1.20.120.1630">
    <property type="match status" value="1"/>
</dbReference>
<keyword evidence="2 5" id="KW-0812">Transmembrane</keyword>
<dbReference type="InterPro" id="IPR007269">
    <property type="entry name" value="ICMT_MeTrfase"/>
</dbReference>
<dbReference type="AlphaFoldDB" id="A0A382QPM8"/>
<sequence>MATLLVQINFFLFMTILIIALTRNLNFNTVLVGVAYITPLVPFGLNPENMERFLLVSYCNLIFGIIEVVVFVLTVKPGDTPFDKEHLKQLFGHTLPILVALVGLSFLGRATEIPVSNVELSTIILLFLFGSVTRVVAIYQIGAVAFKFDIVFRHEQKLKTDQLYGLMRHPSYTGMMIVIIAYAVIAHSLTWGALGIVSALVGFQYRIYHEEKALAEQFGEQYQVFRSRTGMWVPRITKWNS</sequence>
<feature type="transmembrane region" description="Helical" evidence="5">
    <location>
        <begin position="120"/>
        <end position="146"/>
    </location>
</feature>
<evidence type="ECO:0000256" key="3">
    <source>
        <dbReference type="ARBA" id="ARBA00022989"/>
    </source>
</evidence>
<comment type="subcellular location">
    <subcellularLocation>
        <location evidence="1">Membrane</location>
        <topology evidence="1">Multi-pass membrane protein</topology>
    </subcellularLocation>
</comment>
<feature type="transmembrane region" description="Helical" evidence="5">
    <location>
        <begin position="87"/>
        <end position="108"/>
    </location>
</feature>
<protein>
    <recommendedName>
        <fullName evidence="7">Steroid 5-alpha reductase C-terminal domain-containing protein</fullName>
    </recommendedName>
</protein>
<dbReference type="Pfam" id="PF04140">
    <property type="entry name" value="ICMT"/>
    <property type="match status" value="1"/>
</dbReference>
<evidence type="ECO:0000256" key="2">
    <source>
        <dbReference type="ARBA" id="ARBA00022692"/>
    </source>
</evidence>
<keyword evidence="4 5" id="KW-0472">Membrane</keyword>
<evidence type="ECO:0000313" key="6">
    <source>
        <dbReference type="EMBL" id="SVC87443.1"/>
    </source>
</evidence>
<name>A0A382QPM8_9ZZZZ</name>
<keyword evidence="3 5" id="KW-1133">Transmembrane helix</keyword>
<reference evidence="6" key="1">
    <citation type="submission" date="2018-05" db="EMBL/GenBank/DDBJ databases">
        <authorList>
            <person name="Lanie J.A."/>
            <person name="Ng W.-L."/>
            <person name="Kazmierczak K.M."/>
            <person name="Andrzejewski T.M."/>
            <person name="Davidsen T.M."/>
            <person name="Wayne K.J."/>
            <person name="Tettelin H."/>
            <person name="Glass J.I."/>
            <person name="Rusch D."/>
            <person name="Podicherti R."/>
            <person name="Tsui H.-C.T."/>
            <person name="Winkler M.E."/>
        </authorList>
    </citation>
    <scope>NUCLEOTIDE SEQUENCE</scope>
</reference>
<dbReference type="PANTHER" id="PTHR12714:SF11">
    <property type="entry name" value="PROTEIN C-TERMINAL S-ISOPRENYLCYSTEINE CARBOXYL O-METHYLTRANSFERASE"/>
    <property type="match status" value="1"/>
</dbReference>
<dbReference type="GO" id="GO:0016020">
    <property type="term" value="C:membrane"/>
    <property type="evidence" value="ECO:0007669"/>
    <property type="project" value="UniProtKB-SubCell"/>
</dbReference>
<dbReference type="EMBL" id="UINC01116007">
    <property type="protein sequence ID" value="SVC87443.1"/>
    <property type="molecule type" value="Genomic_DNA"/>
</dbReference>
<feature type="transmembrane region" description="Helical" evidence="5">
    <location>
        <begin position="53"/>
        <end position="75"/>
    </location>
</feature>
<feature type="transmembrane region" description="Helical" evidence="5">
    <location>
        <begin position="29"/>
        <end position="47"/>
    </location>
</feature>
<dbReference type="PANTHER" id="PTHR12714">
    <property type="entry name" value="PROTEIN-S ISOPRENYLCYSTEINE O-METHYLTRANSFERASE"/>
    <property type="match status" value="1"/>
</dbReference>
<evidence type="ECO:0000256" key="4">
    <source>
        <dbReference type="ARBA" id="ARBA00023136"/>
    </source>
</evidence>
<evidence type="ECO:0000256" key="5">
    <source>
        <dbReference type="SAM" id="Phobius"/>
    </source>
</evidence>
<feature type="transmembrane region" description="Helical" evidence="5">
    <location>
        <begin position="6"/>
        <end position="22"/>
    </location>
</feature>
<evidence type="ECO:0000256" key="1">
    <source>
        <dbReference type="ARBA" id="ARBA00004141"/>
    </source>
</evidence>
<evidence type="ECO:0008006" key="7">
    <source>
        <dbReference type="Google" id="ProtNLM"/>
    </source>
</evidence>
<proteinExistence type="predicted"/>
<accession>A0A382QPM8</accession>